<keyword evidence="1" id="KW-0802">TPR repeat</keyword>
<accession>A0ABU9XLG7</accession>
<gene>
    <name evidence="3" type="ORF">ABC228_12295</name>
</gene>
<proteinExistence type="predicted"/>
<dbReference type="Proteomes" id="UP001444625">
    <property type="component" value="Unassembled WGS sequence"/>
</dbReference>
<organism evidence="3 4">
    <name type="scientific">Ornithinibacillus xuwenensis</name>
    <dbReference type="NCBI Taxonomy" id="3144668"/>
    <lineage>
        <taxon>Bacteria</taxon>
        <taxon>Bacillati</taxon>
        <taxon>Bacillota</taxon>
        <taxon>Bacilli</taxon>
        <taxon>Bacillales</taxon>
        <taxon>Bacillaceae</taxon>
        <taxon>Ornithinibacillus</taxon>
    </lineage>
</organism>
<sequence>MTAENELIHKSYYLTMIDEHAKEHPIQQLGVIYEEEMKRQKPNLSSIRFAQGEVYFLNKDYEAAIFKWRNPLDEQLLPWAQKNIADAHLEMGLLEDAEKFYKEVKTESIALRVEVFLQLFSLYIQQGEQVNAVDAIKHAVQIDPDYADVTEIAQAFFENIEDWDSAVELAIKEAIRTKSLTWFEVLDGYAEQGYTIQQSPNYFRDVLLALLEVDKYRFESLCERMWIRYKQSDFYIQWLEEINQILLHYQVEESYSWKKLPSLFHRSYIELISGQYLIRDISKLLQEHLANWLNLSSVSDTLISSTAILAWDEIFHDLDEELIHHAAYHFEHSNAPQNSRQEGIMLFESIETWAEKEGLLTELTEFIKPMTMDYNLEGASSSKIRSIIKASIEFLIEKRIEVEQGIAERINWKEKVIGNLKALQLELEEMEKEEVNVILDSFRQVSHLFMDNLMNKLPELLQNCSEIIHEDSDFGKIHVEINDEMNRRIATYMENTALSDFNHAIQGWLVECKQEFKESQNKLDALSEDFNVQFGEEKLVFEGDFKLLDDWKRDLDRIARGMRHREKINIMLRNNPSQLLLKGAGKLLGSIAKNKEKLHIKYKNYIENENYSDTIKELITPFLHQLESFQRSLEWDVNNFYANSLGELTVVSDELQGDIEKLKNSLDTMYESPEIYRDPLTLFELRLRQFELMNTIG</sequence>
<feature type="repeat" description="TPR" evidence="1">
    <location>
        <begin position="113"/>
        <end position="146"/>
    </location>
</feature>
<reference evidence="3 4" key="1">
    <citation type="submission" date="2024-05" db="EMBL/GenBank/DDBJ databases">
        <authorList>
            <person name="Haq I."/>
            <person name="Ullah Z."/>
            <person name="Ahmad R."/>
            <person name="Li M."/>
            <person name="Tong Y."/>
        </authorList>
    </citation>
    <scope>NUCLEOTIDE SEQUENCE [LARGE SCALE GENOMIC DNA]</scope>
    <source>
        <strain evidence="3 4">16A2E</strain>
    </source>
</reference>
<dbReference type="RefSeq" id="WP_345825439.1">
    <property type="nucleotide sequence ID" value="NZ_JBDIML010000003.1"/>
</dbReference>
<dbReference type="Gene3D" id="1.25.40.10">
    <property type="entry name" value="Tetratricopeptide repeat domain"/>
    <property type="match status" value="1"/>
</dbReference>
<evidence type="ECO:0000313" key="4">
    <source>
        <dbReference type="Proteomes" id="UP001444625"/>
    </source>
</evidence>
<dbReference type="EMBL" id="JBDIML010000003">
    <property type="protein sequence ID" value="MEN2767974.1"/>
    <property type="molecule type" value="Genomic_DNA"/>
</dbReference>
<comment type="caution">
    <text evidence="3">The sequence shown here is derived from an EMBL/GenBank/DDBJ whole genome shotgun (WGS) entry which is preliminary data.</text>
</comment>
<dbReference type="PROSITE" id="PS50005">
    <property type="entry name" value="TPR"/>
    <property type="match status" value="1"/>
</dbReference>
<protein>
    <recommendedName>
        <fullName evidence="5">Tetratricopeptide repeat protein</fullName>
    </recommendedName>
</protein>
<evidence type="ECO:0000313" key="3">
    <source>
        <dbReference type="EMBL" id="MEN2767974.1"/>
    </source>
</evidence>
<dbReference type="InterPro" id="IPR011990">
    <property type="entry name" value="TPR-like_helical_dom_sf"/>
</dbReference>
<name>A0ABU9XLG7_9BACI</name>
<dbReference type="InterPro" id="IPR019734">
    <property type="entry name" value="TPR_rpt"/>
</dbReference>
<evidence type="ECO:0000256" key="1">
    <source>
        <dbReference type="PROSITE-ProRule" id="PRU00339"/>
    </source>
</evidence>
<evidence type="ECO:0008006" key="5">
    <source>
        <dbReference type="Google" id="ProtNLM"/>
    </source>
</evidence>
<evidence type="ECO:0000256" key="2">
    <source>
        <dbReference type="SAM" id="Coils"/>
    </source>
</evidence>
<keyword evidence="2" id="KW-0175">Coiled coil</keyword>
<dbReference type="SUPFAM" id="SSF48452">
    <property type="entry name" value="TPR-like"/>
    <property type="match status" value="1"/>
</dbReference>
<feature type="coiled-coil region" evidence="2">
    <location>
        <begin position="413"/>
        <end position="440"/>
    </location>
</feature>
<keyword evidence="4" id="KW-1185">Reference proteome</keyword>